<dbReference type="SUPFAM" id="SSF51445">
    <property type="entry name" value="(Trans)glycosidases"/>
    <property type="match status" value="1"/>
</dbReference>
<dbReference type="InterPro" id="IPR036962">
    <property type="entry name" value="Glyco_hydro_3_N_sf"/>
</dbReference>
<protein>
    <submittedName>
        <fullName evidence="6">Glycoside hydrolase family 3 C-terminal domain-containing protein</fullName>
    </submittedName>
</protein>
<evidence type="ECO:0000256" key="2">
    <source>
        <dbReference type="ARBA" id="ARBA00022801"/>
    </source>
</evidence>
<feature type="region of interest" description="Disordered" evidence="3">
    <location>
        <begin position="162"/>
        <end position="191"/>
    </location>
</feature>
<dbReference type="InterPro" id="IPR026891">
    <property type="entry name" value="Fn3-like"/>
</dbReference>
<evidence type="ECO:0000259" key="5">
    <source>
        <dbReference type="SMART" id="SM01217"/>
    </source>
</evidence>
<dbReference type="InterPro" id="IPR001764">
    <property type="entry name" value="Glyco_hydro_3_N"/>
</dbReference>
<feature type="transmembrane region" description="Helical" evidence="4">
    <location>
        <begin position="991"/>
        <end position="1015"/>
    </location>
</feature>
<dbReference type="AlphaFoldDB" id="A0A9D1AFS3"/>
<dbReference type="InterPro" id="IPR050288">
    <property type="entry name" value="Cellulose_deg_GH3"/>
</dbReference>
<accession>A0A9D1AFS3</accession>
<comment type="similarity">
    <text evidence="1">Belongs to the glycosyl hydrolase 3 family.</text>
</comment>
<keyword evidence="2 6" id="KW-0378">Hydrolase</keyword>
<dbReference type="PANTHER" id="PTHR42715:SF10">
    <property type="entry name" value="BETA-GLUCOSIDASE"/>
    <property type="match status" value="1"/>
</dbReference>
<dbReference type="InterPro" id="IPR002772">
    <property type="entry name" value="Glyco_hydro_3_C"/>
</dbReference>
<dbReference type="GO" id="GO:0005975">
    <property type="term" value="P:carbohydrate metabolic process"/>
    <property type="evidence" value="ECO:0007669"/>
    <property type="project" value="InterPro"/>
</dbReference>
<dbReference type="InterPro" id="IPR036881">
    <property type="entry name" value="Glyco_hydro_3_C_sf"/>
</dbReference>
<dbReference type="GO" id="GO:0004553">
    <property type="term" value="F:hydrolase activity, hydrolyzing O-glycosyl compounds"/>
    <property type="evidence" value="ECO:0007669"/>
    <property type="project" value="InterPro"/>
</dbReference>
<dbReference type="EMBL" id="DVHB01000038">
    <property type="protein sequence ID" value="HIR39113.1"/>
    <property type="molecule type" value="Genomic_DNA"/>
</dbReference>
<dbReference type="Gene3D" id="3.20.20.300">
    <property type="entry name" value="Glycoside hydrolase, family 3, N-terminal domain"/>
    <property type="match status" value="1"/>
</dbReference>
<dbReference type="Gene3D" id="3.40.50.1700">
    <property type="entry name" value="Glycoside hydrolase family 3 C-terminal domain"/>
    <property type="match status" value="1"/>
</dbReference>
<dbReference type="Proteomes" id="UP000824179">
    <property type="component" value="Unassembled WGS sequence"/>
</dbReference>
<sequence length="1035" mass="113643">MNKLKTIFKSKNCIAWSIVTVVLAAFLITLTILEHTMLYSIFGTVLGGPIPVTDDRIEKIYESDYNSKEDATAAGAEVNLDIAREGFILLLNENNALPIATPSSSQAVTQKPRVSVFGKNSVDLVLGGSGSGGISGEAASTIYDGLEAGGFEVNPVLKEFYEGDASGSGRSGGPDLGTGSSSAPTLDIGETPVNMYTSEVRESFGEYNDAAIVVISRLGGESWDLPRFQNTANGGVEGSHYLQLDNNEYAMLDMVTSRFDKVIVVLNTLTSFQCDFIDRYNNTANNKRIDAVVWIGGPGVNGAEAIGDFLNGNVNPSGRTTDIYSRDFTKDPTWQNFGDNSQVNGGKDASAYLENNSAVAGQYMVAYEEGIYVGYRYYETRAYEEKLVDPQSEWYEENVIFPFGYGLSYTTFEQEIAVEGNLEDENSTLTVKVTSTNIGDVPGKDVIQLYVSLPYIRGGIEKSHVQLVDFAKTPVLENGKSYTAMFTVDVYDLASYDYNDANANDFKGYELDPGQYTFFASANSHVDGFAYDSASVSLDKNIQFAEDPQTGVEVVNRYTTEDFNDIQYRLADVYVETQNGEELRKGMSRTDFEGTFPQPFTEEERKVMTINGVNESDVLSDKTHNNTAIASIAEQEGMPELDKDVFDIDDGNGGKRAITLRDLIGADYNDDDWQVLLDRLTFNEMLELVNNGAFQTAAILSIDKNLTNDSDGPVGFVNFMPGKSEAYKGNATFATEIVIGSTWNKDLAYQMGKMVGENGLWGDVNGNGLPYSGWYAPAVNLHRSPFGGRNFEYYSEDPVLSGKLAVNVINGARTKGVYTDLKHFALNDQETNRAGISTFCTEQALRELYLKPFEIAVKGDDDPAEVASAKQDGVEEYKGSMGIMSSFNRIGTKWTGGDYRLLTEILRGEWGFEGLVMCDYKTSNSVMDSRQMLYAGNDLILTSMPEYMWQDASSSSAEDVNILRQAAHNILYTVANSNSVNVKVIGYRTEWWITATIVVDCVAFVGLAVWGFFAIRGALRKQKTSVDVSGKDNAE</sequence>
<proteinExistence type="inferred from homology"/>
<keyword evidence="4" id="KW-1133">Transmembrane helix</keyword>
<dbReference type="SMART" id="SM01217">
    <property type="entry name" value="Fn3_like"/>
    <property type="match status" value="1"/>
</dbReference>
<evidence type="ECO:0000256" key="4">
    <source>
        <dbReference type="SAM" id="Phobius"/>
    </source>
</evidence>
<dbReference type="Pfam" id="PF01915">
    <property type="entry name" value="Glyco_hydro_3_C"/>
    <property type="match status" value="1"/>
</dbReference>
<organism evidence="6 7">
    <name type="scientific">Candidatus Coproplasma stercoripullorum</name>
    <dbReference type="NCBI Taxonomy" id="2840751"/>
    <lineage>
        <taxon>Bacteria</taxon>
        <taxon>Bacillati</taxon>
        <taxon>Bacillota</taxon>
        <taxon>Clostridia</taxon>
        <taxon>Eubacteriales</taxon>
        <taxon>Candidatus Coproplasma</taxon>
    </lineage>
</organism>
<dbReference type="Pfam" id="PF14310">
    <property type="entry name" value="Fn3-like"/>
    <property type="match status" value="1"/>
</dbReference>
<evidence type="ECO:0000256" key="1">
    <source>
        <dbReference type="ARBA" id="ARBA00005336"/>
    </source>
</evidence>
<dbReference type="Pfam" id="PF00933">
    <property type="entry name" value="Glyco_hydro_3"/>
    <property type="match status" value="1"/>
</dbReference>
<evidence type="ECO:0000256" key="3">
    <source>
        <dbReference type="SAM" id="MobiDB-lite"/>
    </source>
</evidence>
<reference evidence="6" key="2">
    <citation type="journal article" date="2021" name="PeerJ">
        <title>Extensive microbial diversity within the chicken gut microbiome revealed by metagenomics and culture.</title>
        <authorList>
            <person name="Gilroy R."/>
            <person name="Ravi A."/>
            <person name="Getino M."/>
            <person name="Pursley I."/>
            <person name="Horton D.L."/>
            <person name="Alikhan N.F."/>
            <person name="Baker D."/>
            <person name="Gharbi K."/>
            <person name="Hall N."/>
            <person name="Watson M."/>
            <person name="Adriaenssens E.M."/>
            <person name="Foster-Nyarko E."/>
            <person name="Jarju S."/>
            <person name="Secka A."/>
            <person name="Antonio M."/>
            <person name="Oren A."/>
            <person name="Chaudhuri R.R."/>
            <person name="La Ragione R."/>
            <person name="Hildebrand F."/>
            <person name="Pallen M.J."/>
        </authorList>
    </citation>
    <scope>NUCLEOTIDE SEQUENCE</scope>
    <source>
        <strain evidence="6">ChiW25-3613</strain>
    </source>
</reference>
<keyword evidence="4" id="KW-0812">Transmembrane</keyword>
<name>A0A9D1AFS3_9FIRM</name>
<feature type="domain" description="Fibronectin type III-like" evidence="5">
    <location>
        <begin position="445"/>
        <end position="524"/>
    </location>
</feature>
<dbReference type="Gene3D" id="2.60.40.10">
    <property type="entry name" value="Immunoglobulins"/>
    <property type="match status" value="1"/>
</dbReference>
<keyword evidence="4" id="KW-0472">Membrane</keyword>
<evidence type="ECO:0000313" key="7">
    <source>
        <dbReference type="Proteomes" id="UP000824179"/>
    </source>
</evidence>
<dbReference type="InterPro" id="IPR017853">
    <property type="entry name" value="GH"/>
</dbReference>
<dbReference type="PANTHER" id="PTHR42715">
    <property type="entry name" value="BETA-GLUCOSIDASE"/>
    <property type="match status" value="1"/>
</dbReference>
<feature type="transmembrane region" description="Helical" evidence="4">
    <location>
        <begin position="12"/>
        <end position="33"/>
    </location>
</feature>
<gene>
    <name evidence="6" type="ORF">IAB90_01905</name>
</gene>
<reference evidence="6" key="1">
    <citation type="submission" date="2020-10" db="EMBL/GenBank/DDBJ databases">
        <authorList>
            <person name="Gilroy R."/>
        </authorList>
    </citation>
    <scope>NUCLEOTIDE SEQUENCE</scope>
    <source>
        <strain evidence="6">ChiW25-3613</strain>
    </source>
</reference>
<dbReference type="PRINTS" id="PR00133">
    <property type="entry name" value="GLHYDRLASE3"/>
</dbReference>
<dbReference type="SUPFAM" id="SSF52279">
    <property type="entry name" value="Beta-D-glucan exohydrolase, C-terminal domain"/>
    <property type="match status" value="1"/>
</dbReference>
<evidence type="ECO:0000313" key="6">
    <source>
        <dbReference type="EMBL" id="HIR39113.1"/>
    </source>
</evidence>
<comment type="caution">
    <text evidence="6">The sequence shown here is derived from an EMBL/GenBank/DDBJ whole genome shotgun (WGS) entry which is preliminary data.</text>
</comment>
<dbReference type="InterPro" id="IPR013783">
    <property type="entry name" value="Ig-like_fold"/>
</dbReference>